<keyword evidence="2" id="KW-0805">Transcription regulation</keyword>
<dbReference type="PROSITE" id="PS51257">
    <property type="entry name" value="PROKAR_LIPOPROTEIN"/>
    <property type="match status" value="1"/>
</dbReference>
<dbReference type="EMBL" id="DWYS01000047">
    <property type="protein sequence ID" value="HJB06963.1"/>
    <property type="molecule type" value="Genomic_DNA"/>
</dbReference>
<name>A0A9D2L6N8_9FIRM</name>
<keyword evidence="4" id="KW-0804">Transcription</keyword>
<dbReference type="SUPFAM" id="SSF53850">
    <property type="entry name" value="Periplasmic binding protein-like II"/>
    <property type="match status" value="1"/>
</dbReference>
<dbReference type="Gene3D" id="1.10.10.10">
    <property type="entry name" value="Winged helix-like DNA-binding domain superfamily/Winged helix DNA-binding domain"/>
    <property type="match status" value="1"/>
</dbReference>
<evidence type="ECO:0000259" key="5">
    <source>
        <dbReference type="PROSITE" id="PS50931"/>
    </source>
</evidence>
<evidence type="ECO:0000256" key="2">
    <source>
        <dbReference type="ARBA" id="ARBA00023015"/>
    </source>
</evidence>
<dbReference type="Pfam" id="PF00126">
    <property type="entry name" value="HTH_1"/>
    <property type="match status" value="1"/>
</dbReference>
<dbReference type="Gene3D" id="3.40.190.290">
    <property type="match status" value="1"/>
</dbReference>
<keyword evidence="3" id="KW-0238">DNA-binding</keyword>
<protein>
    <submittedName>
        <fullName evidence="6">LysR family transcriptional regulator</fullName>
    </submittedName>
</protein>
<dbReference type="PANTHER" id="PTHR30126">
    <property type="entry name" value="HTH-TYPE TRANSCRIPTIONAL REGULATOR"/>
    <property type="match status" value="1"/>
</dbReference>
<dbReference type="CDD" id="cd05466">
    <property type="entry name" value="PBP2_LTTR_substrate"/>
    <property type="match status" value="1"/>
</dbReference>
<comment type="similarity">
    <text evidence="1">Belongs to the LysR transcriptional regulatory family.</text>
</comment>
<evidence type="ECO:0000313" key="6">
    <source>
        <dbReference type="EMBL" id="HJB06963.1"/>
    </source>
</evidence>
<dbReference type="PROSITE" id="PS50931">
    <property type="entry name" value="HTH_LYSR"/>
    <property type="match status" value="1"/>
</dbReference>
<organism evidence="6 7">
    <name type="scientific">Candidatus Enterocloster faecavium</name>
    <dbReference type="NCBI Taxonomy" id="2838560"/>
    <lineage>
        <taxon>Bacteria</taxon>
        <taxon>Bacillati</taxon>
        <taxon>Bacillota</taxon>
        <taxon>Clostridia</taxon>
        <taxon>Lachnospirales</taxon>
        <taxon>Lachnospiraceae</taxon>
        <taxon>Enterocloster</taxon>
    </lineage>
</organism>
<evidence type="ECO:0000313" key="7">
    <source>
        <dbReference type="Proteomes" id="UP000886804"/>
    </source>
</evidence>
<evidence type="ECO:0000256" key="1">
    <source>
        <dbReference type="ARBA" id="ARBA00009437"/>
    </source>
</evidence>
<proteinExistence type="inferred from homology"/>
<sequence length="317" mass="36512">MTPEKLNYLLVLAEEQNISRAAKRLFITQPTLTACINNLERKLGVKLFDRTHNPIRLTGSGKMYLKKMQEIVAAEQLLNEDIKKLETQQTEFRIGIGQIHSEMWCPSLIHLLLKKRPFLNIRIREAQELRSMEMLKNDEIDLMFGHISLDIVNFHFEEMCEEKLMLIIPENLMPKVILERTDQELLAQNSPGCPLLIQPDQLSSLPIIMPSSTQALYLNLKQIIQQYHIDPVRTIQTANMVTAAAMLLKGLGYMYFSPSVFPLVNIPNPKQVYYCTLPKMMDSRKYYAIYKETNPNIETILLASQILKEQVIPALPS</sequence>
<dbReference type="InterPro" id="IPR000847">
    <property type="entry name" value="LysR_HTH_N"/>
</dbReference>
<accession>A0A9D2L6N8</accession>
<dbReference type="FunFam" id="1.10.10.10:FF:000001">
    <property type="entry name" value="LysR family transcriptional regulator"/>
    <property type="match status" value="1"/>
</dbReference>
<feature type="domain" description="HTH lysR-type" evidence="5">
    <location>
        <begin position="1"/>
        <end position="58"/>
    </location>
</feature>
<dbReference type="Proteomes" id="UP000886804">
    <property type="component" value="Unassembled WGS sequence"/>
</dbReference>
<dbReference type="InterPro" id="IPR005119">
    <property type="entry name" value="LysR_subst-bd"/>
</dbReference>
<evidence type="ECO:0000256" key="3">
    <source>
        <dbReference type="ARBA" id="ARBA00023125"/>
    </source>
</evidence>
<dbReference type="InterPro" id="IPR036390">
    <property type="entry name" value="WH_DNA-bd_sf"/>
</dbReference>
<comment type="caution">
    <text evidence="6">The sequence shown here is derived from an EMBL/GenBank/DDBJ whole genome shotgun (WGS) entry which is preliminary data.</text>
</comment>
<dbReference type="Pfam" id="PF03466">
    <property type="entry name" value="LysR_substrate"/>
    <property type="match status" value="1"/>
</dbReference>
<dbReference type="GO" id="GO:0003700">
    <property type="term" value="F:DNA-binding transcription factor activity"/>
    <property type="evidence" value="ECO:0007669"/>
    <property type="project" value="InterPro"/>
</dbReference>
<dbReference type="InterPro" id="IPR036388">
    <property type="entry name" value="WH-like_DNA-bd_sf"/>
</dbReference>
<dbReference type="GO" id="GO:0003677">
    <property type="term" value="F:DNA binding"/>
    <property type="evidence" value="ECO:0007669"/>
    <property type="project" value="UniProtKB-KW"/>
</dbReference>
<gene>
    <name evidence="6" type="ORF">H9716_03780</name>
</gene>
<reference evidence="6" key="2">
    <citation type="submission" date="2021-04" db="EMBL/GenBank/DDBJ databases">
        <authorList>
            <person name="Gilroy R."/>
        </authorList>
    </citation>
    <scope>NUCLEOTIDE SEQUENCE</scope>
    <source>
        <strain evidence="6">CHK188-4685</strain>
    </source>
</reference>
<dbReference type="AlphaFoldDB" id="A0A9D2L6N8"/>
<dbReference type="PANTHER" id="PTHR30126:SF96">
    <property type="entry name" value="TRANSCRIPTIONAL REGULATORY PROTEIN, LYSR FAMILY"/>
    <property type="match status" value="1"/>
</dbReference>
<dbReference type="PRINTS" id="PR00039">
    <property type="entry name" value="HTHLYSR"/>
</dbReference>
<evidence type="ECO:0000256" key="4">
    <source>
        <dbReference type="ARBA" id="ARBA00023163"/>
    </source>
</evidence>
<dbReference type="SUPFAM" id="SSF46785">
    <property type="entry name" value="Winged helix' DNA-binding domain"/>
    <property type="match status" value="1"/>
</dbReference>
<reference evidence="6" key="1">
    <citation type="journal article" date="2021" name="PeerJ">
        <title>Extensive microbial diversity within the chicken gut microbiome revealed by metagenomics and culture.</title>
        <authorList>
            <person name="Gilroy R."/>
            <person name="Ravi A."/>
            <person name="Getino M."/>
            <person name="Pursley I."/>
            <person name="Horton D.L."/>
            <person name="Alikhan N.F."/>
            <person name="Baker D."/>
            <person name="Gharbi K."/>
            <person name="Hall N."/>
            <person name="Watson M."/>
            <person name="Adriaenssens E.M."/>
            <person name="Foster-Nyarko E."/>
            <person name="Jarju S."/>
            <person name="Secka A."/>
            <person name="Antonio M."/>
            <person name="Oren A."/>
            <person name="Chaudhuri R.R."/>
            <person name="La Ragione R."/>
            <person name="Hildebrand F."/>
            <person name="Pallen M.J."/>
        </authorList>
    </citation>
    <scope>NUCLEOTIDE SEQUENCE</scope>
    <source>
        <strain evidence="6">CHK188-4685</strain>
    </source>
</reference>